<protein>
    <submittedName>
        <fullName evidence="2">Uncharacterized protein</fullName>
    </submittedName>
</protein>
<accession>A0A6A1WSA8</accession>
<gene>
    <name evidence="2" type="ORF">CJ030_MR1G008464</name>
</gene>
<dbReference type="EMBL" id="RXIC02000019">
    <property type="protein sequence ID" value="KAB1226687.1"/>
    <property type="molecule type" value="Genomic_DNA"/>
</dbReference>
<organism evidence="2 3">
    <name type="scientific">Morella rubra</name>
    <name type="common">Chinese bayberry</name>
    <dbReference type="NCBI Taxonomy" id="262757"/>
    <lineage>
        <taxon>Eukaryota</taxon>
        <taxon>Viridiplantae</taxon>
        <taxon>Streptophyta</taxon>
        <taxon>Embryophyta</taxon>
        <taxon>Tracheophyta</taxon>
        <taxon>Spermatophyta</taxon>
        <taxon>Magnoliopsida</taxon>
        <taxon>eudicotyledons</taxon>
        <taxon>Gunneridae</taxon>
        <taxon>Pentapetalae</taxon>
        <taxon>rosids</taxon>
        <taxon>fabids</taxon>
        <taxon>Fagales</taxon>
        <taxon>Myricaceae</taxon>
        <taxon>Morella</taxon>
    </lineage>
</organism>
<comment type="caution">
    <text evidence="2">The sequence shown here is derived from an EMBL/GenBank/DDBJ whole genome shotgun (WGS) entry which is preliminary data.</text>
</comment>
<feature type="compositionally biased region" description="Polar residues" evidence="1">
    <location>
        <begin position="14"/>
        <end position="27"/>
    </location>
</feature>
<feature type="region of interest" description="Disordered" evidence="1">
    <location>
        <begin position="142"/>
        <end position="178"/>
    </location>
</feature>
<sequence>MDDLTKGKALGETLSASQLQTGTTPITTENVLQGAVPAPDEDGAQRATQAPVVTVTLRAAQIPDVPVENPTPGSFHSQILRTPPQDDPFQVIWVRPLVNLDPGSSRTAWESNDCLSDVENNLIYISKCMEEVRAQSERLFRHLEDSPRTRRSDRQSPRISPERLDQPSSFSGLEGRQT</sequence>
<keyword evidence="3" id="KW-1185">Reference proteome</keyword>
<dbReference type="AlphaFoldDB" id="A0A6A1WSA8"/>
<proteinExistence type="predicted"/>
<feature type="compositionally biased region" description="Polar residues" evidence="1">
    <location>
        <begin position="166"/>
        <end position="178"/>
    </location>
</feature>
<name>A0A6A1WSA8_9ROSI</name>
<evidence type="ECO:0000313" key="3">
    <source>
        <dbReference type="Proteomes" id="UP000516437"/>
    </source>
</evidence>
<reference evidence="2 3" key="1">
    <citation type="journal article" date="2019" name="Plant Biotechnol. J.">
        <title>The red bayberry genome and genetic basis of sex determination.</title>
        <authorList>
            <person name="Jia H.M."/>
            <person name="Jia H.J."/>
            <person name="Cai Q.L."/>
            <person name="Wang Y."/>
            <person name="Zhao H.B."/>
            <person name="Yang W.F."/>
            <person name="Wang G.Y."/>
            <person name="Li Y.H."/>
            <person name="Zhan D.L."/>
            <person name="Shen Y.T."/>
            <person name="Niu Q.F."/>
            <person name="Chang L."/>
            <person name="Qiu J."/>
            <person name="Zhao L."/>
            <person name="Xie H.B."/>
            <person name="Fu W.Y."/>
            <person name="Jin J."/>
            <person name="Li X.W."/>
            <person name="Jiao Y."/>
            <person name="Zhou C.C."/>
            <person name="Tu T."/>
            <person name="Chai C.Y."/>
            <person name="Gao J.L."/>
            <person name="Fan L.J."/>
            <person name="van de Weg E."/>
            <person name="Wang J.Y."/>
            <person name="Gao Z.S."/>
        </authorList>
    </citation>
    <scope>NUCLEOTIDE SEQUENCE [LARGE SCALE GENOMIC DNA]</scope>
    <source>
        <tissue evidence="2">Leaves</tissue>
    </source>
</reference>
<feature type="region of interest" description="Disordered" evidence="1">
    <location>
        <begin position="1"/>
        <end position="27"/>
    </location>
</feature>
<feature type="compositionally biased region" description="Basic and acidic residues" evidence="1">
    <location>
        <begin position="142"/>
        <end position="165"/>
    </location>
</feature>
<evidence type="ECO:0000313" key="2">
    <source>
        <dbReference type="EMBL" id="KAB1226687.1"/>
    </source>
</evidence>
<dbReference type="Proteomes" id="UP000516437">
    <property type="component" value="Chromosome 1"/>
</dbReference>
<evidence type="ECO:0000256" key="1">
    <source>
        <dbReference type="SAM" id="MobiDB-lite"/>
    </source>
</evidence>